<reference evidence="8" key="1">
    <citation type="journal article" date="2019" name="Int. J. Syst. Evol. Microbiol.">
        <title>The Global Catalogue of Microorganisms (GCM) 10K type strain sequencing project: providing services to taxonomists for standard genome sequencing and annotation.</title>
        <authorList>
            <consortium name="The Broad Institute Genomics Platform"/>
            <consortium name="The Broad Institute Genome Sequencing Center for Infectious Disease"/>
            <person name="Wu L."/>
            <person name="Ma J."/>
        </authorList>
    </citation>
    <scope>NUCLEOTIDE SEQUENCE [LARGE SCALE GENOMIC DNA]</scope>
    <source>
        <strain evidence="8">CGMCC 4.6997</strain>
    </source>
</reference>
<evidence type="ECO:0000256" key="2">
    <source>
        <dbReference type="ARBA" id="ARBA00022692"/>
    </source>
</evidence>
<feature type="transmembrane region" description="Helical" evidence="5">
    <location>
        <begin position="150"/>
        <end position="171"/>
    </location>
</feature>
<evidence type="ECO:0000259" key="6">
    <source>
        <dbReference type="Pfam" id="PF06271"/>
    </source>
</evidence>
<dbReference type="EMBL" id="JBHSMG010000004">
    <property type="protein sequence ID" value="MFC5503369.1"/>
    <property type="molecule type" value="Genomic_DNA"/>
</dbReference>
<name>A0ABW0NSI9_9MICO</name>
<feature type="transmembrane region" description="Helical" evidence="5">
    <location>
        <begin position="68"/>
        <end position="89"/>
    </location>
</feature>
<evidence type="ECO:0000256" key="1">
    <source>
        <dbReference type="ARBA" id="ARBA00004141"/>
    </source>
</evidence>
<sequence>MARGSDRRRTGAAATVGFGIQGGASAIDERDQFDELPHDAALMTGEAVGLDLRPTGFVLRAAGTMIDFVVYAGAWFVSLFVLFAITSQANVEDAVVGIIVTVSLVVCLVVAPAAVELLSRGKSLGRLAVGARIVRDDGGAIGFRHAAIRALAGTLEIFGSIGSIAMIVGLLSPRSQRLGDLIAGTYSQYERVSPAPVVAFGMPLPLGAWASVADVARLPDPLSRRIAQFLREAPRMQLDRRAFQASALAHEAAAFVSPVPAVDPEMFLAGVAVIRRDRESRALTLSAQRLARLQPALRELPHGFPERG</sequence>
<dbReference type="Pfam" id="PF06271">
    <property type="entry name" value="RDD"/>
    <property type="match status" value="1"/>
</dbReference>
<evidence type="ECO:0000256" key="4">
    <source>
        <dbReference type="ARBA" id="ARBA00023136"/>
    </source>
</evidence>
<proteinExistence type="predicted"/>
<protein>
    <submittedName>
        <fullName evidence="7">RDD family protein</fullName>
    </submittedName>
</protein>
<feature type="domain" description="RDD" evidence="6">
    <location>
        <begin position="56"/>
        <end position="184"/>
    </location>
</feature>
<organism evidence="7 8">
    <name type="scientific">Lysinimonas soli</name>
    <dbReference type="NCBI Taxonomy" id="1074233"/>
    <lineage>
        <taxon>Bacteria</taxon>
        <taxon>Bacillati</taxon>
        <taxon>Actinomycetota</taxon>
        <taxon>Actinomycetes</taxon>
        <taxon>Micrococcales</taxon>
        <taxon>Microbacteriaceae</taxon>
        <taxon>Lysinimonas</taxon>
    </lineage>
</organism>
<comment type="subcellular location">
    <subcellularLocation>
        <location evidence="1">Membrane</location>
        <topology evidence="1">Multi-pass membrane protein</topology>
    </subcellularLocation>
</comment>
<gene>
    <name evidence="7" type="ORF">ACFPJ4_14065</name>
</gene>
<feature type="transmembrane region" description="Helical" evidence="5">
    <location>
        <begin position="95"/>
        <end position="118"/>
    </location>
</feature>
<dbReference type="PANTHER" id="PTHR38480">
    <property type="entry name" value="SLR0254 PROTEIN"/>
    <property type="match status" value="1"/>
</dbReference>
<keyword evidence="2 5" id="KW-0812">Transmembrane</keyword>
<keyword evidence="8" id="KW-1185">Reference proteome</keyword>
<evidence type="ECO:0000313" key="7">
    <source>
        <dbReference type="EMBL" id="MFC5503369.1"/>
    </source>
</evidence>
<evidence type="ECO:0000256" key="3">
    <source>
        <dbReference type="ARBA" id="ARBA00022989"/>
    </source>
</evidence>
<dbReference type="InterPro" id="IPR010432">
    <property type="entry name" value="RDD"/>
</dbReference>
<dbReference type="PANTHER" id="PTHR38480:SF1">
    <property type="entry name" value="SLR0254 PROTEIN"/>
    <property type="match status" value="1"/>
</dbReference>
<dbReference type="RefSeq" id="WP_386741080.1">
    <property type="nucleotide sequence ID" value="NZ_JBHSMG010000004.1"/>
</dbReference>
<keyword evidence="4 5" id="KW-0472">Membrane</keyword>
<comment type="caution">
    <text evidence="7">The sequence shown here is derived from an EMBL/GenBank/DDBJ whole genome shotgun (WGS) entry which is preliminary data.</text>
</comment>
<evidence type="ECO:0000256" key="5">
    <source>
        <dbReference type="SAM" id="Phobius"/>
    </source>
</evidence>
<keyword evidence="3 5" id="KW-1133">Transmembrane helix</keyword>
<accession>A0ABW0NSI9</accession>
<evidence type="ECO:0000313" key="8">
    <source>
        <dbReference type="Proteomes" id="UP001596039"/>
    </source>
</evidence>
<dbReference type="Proteomes" id="UP001596039">
    <property type="component" value="Unassembled WGS sequence"/>
</dbReference>